<keyword evidence="8" id="KW-0547">Nucleotide-binding</keyword>
<evidence type="ECO:0000256" key="6">
    <source>
        <dbReference type="ARBA" id="ARBA00022694"/>
    </source>
</evidence>
<dbReference type="InterPro" id="IPR006070">
    <property type="entry name" value="Sua5-like_dom"/>
</dbReference>
<dbReference type="GO" id="GO:0005524">
    <property type="term" value="F:ATP binding"/>
    <property type="evidence" value="ECO:0007669"/>
    <property type="project" value="UniProtKB-KW"/>
</dbReference>
<dbReference type="GO" id="GO:0000049">
    <property type="term" value="F:tRNA binding"/>
    <property type="evidence" value="ECO:0007669"/>
    <property type="project" value="TreeGrafter"/>
</dbReference>
<evidence type="ECO:0000256" key="5">
    <source>
        <dbReference type="ARBA" id="ARBA00022679"/>
    </source>
</evidence>
<evidence type="ECO:0000259" key="12">
    <source>
        <dbReference type="PROSITE" id="PS51163"/>
    </source>
</evidence>
<reference evidence="13 14" key="1">
    <citation type="journal article" date="2016" name="Nat. Commun.">
        <title>Thousands of microbial genomes shed light on interconnected biogeochemical processes in an aquifer system.</title>
        <authorList>
            <person name="Anantharaman K."/>
            <person name="Brown C.T."/>
            <person name="Hug L.A."/>
            <person name="Sharon I."/>
            <person name="Castelle C.J."/>
            <person name="Probst A.J."/>
            <person name="Thomas B.C."/>
            <person name="Singh A."/>
            <person name="Wilkins M.J."/>
            <person name="Karaoz U."/>
            <person name="Brodie E.L."/>
            <person name="Williams K.H."/>
            <person name="Hubbard S.S."/>
            <person name="Banfield J.F."/>
        </authorList>
    </citation>
    <scope>NUCLEOTIDE SEQUENCE [LARGE SCALE GENOMIC DNA]</scope>
</reference>
<evidence type="ECO:0000256" key="4">
    <source>
        <dbReference type="ARBA" id="ARBA00022490"/>
    </source>
</evidence>
<comment type="catalytic activity">
    <reaction evidence="11">
        <text>L-threonine + hydrogencarbonate + ATP = L-threonylcarbamoyladenylate + diphosphate + H2O</text>
        <dbReference type="Rhea" id="RHEA:36407"/>
        <dbReference type="ChEBI" id="CHEBI:15377"/>
        <dbReference type="ChEBI" id="CHEBI:17544"/>
        <dbReference type="ChEBI" id="CHEBI:30616"/>
        <dbReference type="ChEBI" id="CHEBI:33019"/>
        <dbReference type="ChEBI" id="CHEBI:57926"/>
        <dbReference type="ChEBI" id="CHEBI:73682"/>
        <dbReference type="EC" id="2.7.7.87"/>
    </reaction>
</comment>
<evidence type="ECO:0000256" key="2">
    <source>
        <dbReference type="ARBA" id="ARBA00007663"/>
    </source>
</evidence>
<dbReference type="Pfam" id="PF01300">
    <property type="entry name" value="Sua5_yciO_yrdC"/>
    <property type="match status" value="1"/>
</dbReference>
<dbReference type="InterPro" id="IPR050156">
    <property type="entry name" value="TC-AMP_synthase_SUA5"/>
</dbReference>
<evidence type="ECO:0000313" key="14">
    <source>
        <dbReference type="Proteomes" id="UP000178510"/>
    </source>
</evidence>
<evidence type="ECO:0000313" key="13">
    <source>
        <dbReference type="EMBL" id="OHA03862.1"/>
    </source>
</evidence>
<dbReference type="NCBIfam" id="TIGR00057">
    <property type="entry name" value="L-threonylcarbamoyladenylate synthase"/>
    <property type="match status" value="1"/>
</dbReference>
<evidence type="ECO:0000256" key="3">
    <source>
        <dbReference type="ARBA" id="ARBA00012584"/>
    </source>
</evidence>
<dbReference type="AlphaFoldDB" id="A0A1G2KZC2"/>
<dbReference type="STRING" id="1802274.A3J58_02395"/>
<comment type="subcellular location">
    <subcellularLocation>
        <location evidence="1">Cytoplasm</location>
    </subcellularLocation>
</comment>
<protein>
    <recommendedName>
        <fullName evidence="10">L-threonylcarbamoyladenylate synthase</fullName>
        <ecNumber evidence="3">2.7.7.87</ecNumber>
    </recommendedName>
    <alternativeName>
        <fullName evidence="10">L-threonylcarbamoyladenylate synthase</fullName>
    </alternativeName>
</protein>
<evidence type="ECO:0000256" key="1">
    <source>
        <dbReference type="ARBA" id="ARBA00004496"/>
    </source>
</evidence>
<name>A0A1G2KZC2_9BACT</name>
<evidence type="ECO:0000256" key="9">
    <source>
        <dbReference type="ARBA" id="ARBA00022840"/>
    </source>
</evidence>
<keyword evidence="9" id="KW-0067">ATP-binding</keyword>
<evidence type="ECO:0000256" key="11">
    <source>
        <dbReference type="ARBA" id="ARBA00048366"/>
    </source>
</evidence>
<keyword evidence="4" id="KW-0963">Cytoplasm</keyword>
<dbReference type="PROSITE" id="PS51163">
    <property type="entry name" value="YRDC"/>
    <property type="match status" value="1"/>
</dbReference>
<dbReference type="PANTHER" id="PTHR17490">
    <property type="entry name" value="SUA5"/>
    <property type="match status" value="1"/>
</dbReference>
<evidence type="ECO:0000256" key="8">
    <source>
        <dbReference type="ARBA" id="ARBA00022741"/>
    </source>
</evidence>
<evidence type="ECO:0000256" key="7">
    <source>
        <dbReference type="ARBA" id="ARBA00022695"/>
    </source>
</evidence>
<keyword evidence="5" id="KW-0808">Transferase</keyword>
<comment type="caution">
    <text evidence="13">The sequence shown here is derived from an EMBL/GenBank/DDBJ whole genome shotgun (WGS) entry which is preliminary data.</text>
</comment>
<comment type="similarity">
    <text evidence="2">Belongs to the SUA5 family.</text>
</comment>
<feature type="domain" description="YrdC-like" evidence="12">
    <location>
        <begin position="12"/>
        <end position="199"/>
    </location>
</feature>
<evidence type="ECO:0000256" key="10">
    <source>
        <dbReference type="ARBA" id="ARBA00029774"/>
    </source>
</evidence>
<keyword evidence="7" id="KW-0548">Nucleotidyltransferase</keyword>
<dbReference type="Proteomes" id="UP000178510">
    <property type="component" value="Unassembled WGS sequence"/>
</dbReference>
<dbReference type="GO" id="GO:0006450">
    <property type="term" value="P:regulation of translational fidelity"/>
    <property type="evidence" value="ECO:0007669"/>
    <property type="project" value="TreeGrafter"/>
</dbReference>
<accession>A0A1G2KZC2</accession>
<proteinExistence type="inferred from homology"/>
<dbReference type="SUPFAM" id="SSF55821">
    <property type="entry name" value="YrdC/RibB"/>
    <property type="match status" value="1"/>
</dbReference>
<dbReference type="EC" id="2.7.7.87" evidence="3"/>
<gene>
    <name evidence="13" type="ORF">A3J58_02395</name>
</gene>
<dbReference type="GO" id="GO:0061710">
    <property type="term" value="F:L-threonylcarbamoyladenylate synthase"/>
    <property type="evidence" value="ECO:0007669"/>
    <property type="project" value="UniProtKB-EC"/>
</dbReference>
<dbReference type="GO" id="GO:0003725">
    <property type="term" value="F:double-stranded RNA binding"/>
    <property type="evidence" value="ECO:0007669"/>
    <property type="project" value="InterPro"/>
</dbReference>
<dbReference type="GO" id="GO:0008033">
    <property type="term" value="P:tRNA processing"/>
    <property type="evidence" value="ECO:0007669"/>
    <property type="project" value="UniProtKB-KW"/>
</dbReference>
<dbReference type="GO" id="GO:0005737">
    <property type="term" value="C:cytoplasm"/>
    <property type="evidence" value="ECO:0007669"/>
    <property type="project" value="UniProtKB-SubCell"/>
</dbReference>
<keyword evidence="6" id="KW-0819">tRNA processing</keyword>
<sequence length="211" mass="22855">MKTILLTDDSFASALAEAKRVLMAGGVVIAPTDTVYGILGDATNERAIRAMFAIKRRPAEKAFPIFVKDIADAKRFAYISDPKAKFLERVWPGAVTATFQHKGKLPVLLTGGRDTIGIRMPDHQLLLKLLAELSAPLAQTSANISSESPAKTAEEAIRYFEKSDIKPDLVIDGGRVPGVSSTVIDCTGVSPLILRTGIMTKQELDRVLDTF</sequence>
<dbReference type="InterPro" id="IPR017945">
    <property type="entry name" value="DHBP_synth_RibB-like_a/b_dom"/>
</dbReference>
<organism evidence="13 14">
    <name type="scientific">Candidatus Sungbacteria bacterium RIFCSPHIGHO2_02_FULL_52_23</name>
    <dbReference type="NCBI Taxonomy" id="1802274"/>
    <lineage>
        <taxon>Bacteria</taxon>
        <taxon>Candidatus Sungiibacteriota</taxon>
    </lineage>
</organism>
<dbReference type="PANTHER" id="PTHR17490:SF16">
    <property type="entry name" value="THREONYLCARBAMOYL-AMP SYNTHASE"/>
    <property type="match status" value="1"/>
</dbReference>
<dbReference type="EMBL" id="MHQM01000018">
    <property type="protein sequence ID" value="OHA03862.1"/>
    <property type="molecule type" value="Genomic_DNA"/>
</dbReference>
<dbReference type="Gene3D" id="3.90.870.10">
    <property type="entry name" value="DHBP synthase"/>
    <property type="match status" value="1"/>
</dbReference>